<proteinExistence type="predicted"/>
<dbReference type="InterPro" id="IPR020635">
    <property type="entry name" value="Tyr_kinase_cat_dom"/>
</dbReference>
<dbReference type="Pfam" id="PF07714">
    <property type="entry name" value="PK_Tyr_Ser-Thr"/>
    <property type="match status" value="1"/>
</dbReference>
<dbReference type="InterPro" id="IPR011009">
    <property type="entry name" value="Kinase-like_dom_sf"/>
</dbReference>
<dbReference type="SUPFAM" id="SSF56112">
    <property type="entry name" value="Protein kinase-like (PK-like)"/>
    <property type="match status" value="1"/>
</dbReference>
<sequence length="123" mass="13927">CIHRDLSARNVFIGENLVAKVGDFGLARDISFDGIYTKTSSGKVPWRWMALESLKDRVYTSKSDVKLLYELYNCKSPQQDADDRDEELDPEESLGKTNSVLRIPMQKVGPECGIPNVIINHRL</sequence>
<evidence type="ECO:0000313" key="2">
    <source>
        <dbReference type="EMBL" id="CAH3162946.1"/>
    </source>
</evidence>
<feature type="non-terminal residue" evidence="2">
    <location>
        <position position="1"/>
    </location>
</feature>
<protein>
    <recommendedName>
        <fullName evidence="1">Protein kinase domain-containing protein</fullName>
    </recommendedName>
</protein>
<evidence type="ECO:0000259" key="1">
    <source>
        <dbReference type="PROSITE" id="PS50011"/>
    </source>
</evidence>
<dbReference type="Gene3D" id="1.10.510.10">
    <property type="entry name" value="Transferase(Phosphotransferase) domain 1"/>
    <property type="match status" value="1"/>
</dbReference>
<dbReference type="Proteomes" id="UP001159427">
    <property type="component" value="Unassembled WGS sequence"/>
</dbReference>
<reference evidence="2 3" key="1">
    <citation type="submission" date="2022-05" db="EMBL/GenBank/DDBJ databases">
        <authorList>
            <consortium name="Genoscope - CEA"/>
            <person name="William W."/>
        </authorList>
    </citation>
    <scope>NUCLEOTIDE SEQUENCE [LARGE SCALE GENOMIC DNA]</scope>
</reference>
<accession>A0ABN8QFY7</accession>
<gene>
    <name evidence="2" type="ORF">PEVE_00004428</name>
</gene>
<keyword evidence="3" id="KW-1185">Reference proteome</keyword>
<dbReference type="PANTHER" id="PTHR24416">
    <property type="entry name" value="TYROSINE-PROTEIN KINASE RECEPTOR"/>
    <property type="match status" value="1"/>
</dbReference>
<evidence type="ECO:0000313" key="3">
    <source>
        <dbReference type="Proteomes" id="UP001159427"/>
    </source>
</evidence>
<organism evidence="2 3">
    <name type="scientific">Porites evermanni</name>
    <dbReference type="NCBI Taxonomy" id="104178"/>
    <lineage>
        <taxon>Eukaryota</taxon>
        <taxon>Metazoa</taxon>
        <taxon>Cnidaria</taxon>
        <taxon>Anthozoa</taxon>
        <taxon>Hexacorallia</taxon>
        <taxon>Scleractinia</taxon>
        <taxon>Fungiina</taxon>
        <taxon>Poritidae</taxon>
        <taxon>Porites</taxon>
    </lineage>
</organism>
<dbReference type="InterPro" id="IPR050122">
    <property type="entry name" value="RTK"/>
</dbReference>
<comment type="caution">
    <text evidence="2">The sequence shown here is derived from an EMBL/GenBank/DDBJ whole genome shotgun (WGS) entry which is preliminary data.</text>
</comment>
<dbReference type="EMBL" id="CALNXI010001276">
    <property type="protein sequence ID" value="CAH3162946.1"/>
    <property type="molecule type" value="Genomic_DNA"/>
</dbReference>
<dbReference type="InterPro" id="IPR000719">
    <property type="entry name" value="Prot_kinase_dom"/>
</dbReference>
<dbReference type="InterPro" id="IPR001245">
    <property type="entry name" value="Ser-Thr/Tyr_kinase_cat_dom"/>
</dbReference>
<feature type="domain" description="Protein kinase" evidence="1">
    <location>
        <begin position="1"/>
        <end position="123"/>
    </location>
</feature>
<dbReference type="PANTHER" id="PTHR24416:SF611">
    <property type="entry name" value="TYROSINE-PROTEIN KINASE TRANSMEMBRANE RECEPTOR ROR"/>
    <property type="match status" value="1"/>
</dbReference>
<dbReference type="SMART" id="SM00219">
    <property type="entry name" value="TyrKc"/>
    <property type="match status" value="1"/>
</dbReference>
<dbReference type="PROSITE" id="PS50011">
    <property type="entry name" value="PROTEIN_KINASE_DOM"/>
    <property type="match status" value="1"/>
</dbReference>
<name>A0ABN8QFY7_9CNID</name>